<keyword evidence="3" id="KW-1185">Reference proteome</keyword>
<dbReference type="EMBL" id="CP060696">
    <property type="protein sequence ID" value="QNO19529.1"/>
    <property type="molecule type" value="Genomic_DNA"/>
</dbReference>
<accession>A0A7G9WLG7</accession>
<dbReference type="KEGG" id="caml:H6X83_12510"/>
<feature type="transmembrane region" description="Helical" evidence="1">
    <location>
        <begin position="78"/>
        <end position="97"/>
    </location>
</feature>
<reference evidence="2 3" key="1">
    <citation type="submission" date="2020-08" db="EMBL/GenBank/DDBJ databases">
        <authorList>
            <person name="Ren C."/>
            <person name="Gu Y."/>
            <person name="Xu Y."/>
        </authorList>
    </citation>
    <scope>NUCLEOTIDE SEQUENCE [LARGE SCALE GENOMIC DNA]</scope>
    <source>
        <strain evidence="2 3">LBM18003</strain>
    </source>
</reference>
<evidence type="ECO:0000256" key="1">
    <source>
        <dbReference type="SAM" id="Phobius"/>
    </source>
</evidence>
<evidence type="ECO:0000313" key="3">
    <source>
        <dbReference type="Proteomes" id="UP000516046"/>
    </source>
</evidence>
<proteinExistence type="predicted"/>
<name>A0A7G9WLG7_9FIRM</name>
<keyword evidence="1" id="KW-0472">Membrane</keyword>
<sequence>MEWFAKYWGCHQMPERSFFIGSYQFPLCARCTGILFGEIAGLLLSFFIPFFWPILLLILPMLVDGLTQLWGWRTSNNLLRLITGLLGGYVIISLLAFSAKSIYSLL</sequence>
<gene>
    <name evidence="2" type="ORF">H6X83_12510</name>
</gene>
<protein>
    <submittedName>
        <fullName evidence="2">DUF2085 domain-containing protein</fullName>
    </submittedName>
</protein>
<dbReference type="Proteomes" id="UP000516046">
    <property type="component" value="Chromosome"/>
</dbReference>
<feature type="transmembrane region" description="Helical" evidence="1">
    <location>
        <begin position="39"/>
        <end position="58"/>
    </location>
</feature>
<evidence type="ECO:0000313" key="2">
    <source>
        <dbReference type="EMBL" id="QNO19529.1"/>
    </source>
</evidence>
<organism evidence="2 3">
    <name type="scientific">Caproicibacterium amylolyticum</name>
    <dbReference type="NCBI Taxonomy" id="2766537"/>
    <lineage>
        <taxon>Bacteria</taxon>
        <taxon>Bacillati</taxon>
        <taxon>Bacillota</taxon>
        <taxon>Clostridia</taxon>
        <taxon>Eubacteriales</taxon>
        <taxon>Oscillospiraceae</taxon>
        <taxon>Caproicibacterium</taxon>
    </lineage>
</organism>
<keyword evidence="1" id="KW-1133">Transmembrane helix</keyword>
<dbReference type="InterPro" id="IPR019206">
    <property type="entry name" value="DUF2085_TM"/>
</dbReference>
<dbReference type="AlphaFoldDB" id="A0A7G9WLG7"/>
<dbReference type="Pfam" id="PF09858">
    <property type="entry name" value="DUF2085"/>
    <property type="match status" value="1"/>
</dbReference>
<keyword evidence="1" id="KW-0812">Transmembrane</keyword>